<name>A0A9P6FKI0_9FUNG</name>
<reference evidence="1" key="1">
    <citation type="journal article" date="2020" name="Fungal Divers.">
        <title>Resolving the Mortierellaceae phylogeny through synthesis of multi-gene phylogenetics and phylogenomics.</title>
        <authorList>
            <person name="Vandepol N."/>
            <person name="Liber J."/>
            <person name="Desiro A."/>
            <person name="Na H."/>
            <person name="Kennedy M."/>
            <person name="Barry K."/>
            <person name="Grigoriev I.V."/>
            <person name="Miller A.N."/>
            <person name="O'Donnell K."/>
            <person name="Stajich J.E."/>
            <person name="Bonito G."/>
        </authorList>
    </citation>
    <scope>NUCLEOTIDE SEQUENCE</scope>
    <source>
        <strain evidence="1">KOD1015</strain>
    </source>
</reference>
<sequence>MFCLDSQAFEVVTKTQEQQLEARQLHRQRIRQHVQERLAEQNNVVEQDGVISHASPILPDGIGNDQLFRRIQAHAMTRIVKYRTS</sequence>
<dbReference type="Proteomes" id="UP000780801">
    <property type="component" value="Unassembled WGS sequence"/>
</dbReference>
<organism evidence="1 2">
    <name type="scientific">Lunasporangiospora selenospora</name>
    <dbReference type="NCBI Taxonomy" id="979761"/>
    <lineage>
        <taxon>Eukaryota</taxon>
        <taxon>Fungi</taxon>
        <taxon>Fungi incertae sedis</taxon>
        <taxon>Mucoromycota</taxon>
        <taxon>Mortierellomycotina</taxon>
        <taxon>Mortierellomycetes</taxon>
        <taxon>Mortierellales</taxon>
        <taxon>Mortierellaceae</taxon>
        <taxon>Lunasporangiospora</taxon>
    </lineage>
</organism>
<dbReference type="EMBL" id="JAABOA010005009">
    <property type="protein sequence ID" value="KAF9577305.1"/>
    <property type="molecule type" value="Genomic_DNA"/>
</dbReference>
<dbReference type="OrthoDB" id="2422730at2759"/>
<comment type="caution">
    <text evidence="1">The sequence shown here is derived from an EMBL/GenBank/DDBJ whole genome shotgun (WGS) entry which is preliminary data.</text>
</comment>
<proteinExistence type="predicted"/>
<accession>A0A9P6FKI0</accession>
<evidence type="ECO:0000313" key="1">
    <source>
        <dbReference type="EMBL" id="KAF9577305.1"/>
    </source>
</evidence>
<gene>
    <name evidence="1" type="ORF">BGW38_007577</name>
</gene>
<keyword evidence="2" id="KW-1185">Reference proteome</keyword>
<protein>
    <submittedName>
        <fullName evidence="1">Uncharacterized protein</fullName>
    </submittedName>
</protein>
<dbReference type="AlphaFoldDB" id="A0A9P6FKI0"/>
<evidence type="ECO:0000313" key="2">
    <source>
        <dbReference type="Proteomes" id="UP000780801"/>
    </source>
</evidence>